<dbReference type="EC" id="2.5.1.9" evidence="5"/>
<feature type="domain" description="Lumazine-binding" evidence="11">
    <location>
        <begin position="1"/>
        <end position="101"/>
    </location>
</feature>
<dbReference type="InterPro" id="IPR001783">
    <property type="entry name" value="Lumazine-bd"/>
</dbReference>
<dbReference type="EMBL" id="JAEUBG010005395">
    <property type="protein sequence ID" value="KAH3675614.1"/>
    <property type="molecule type" value="Genomic_DNA"/>
</dbReference>
<evidence type="ECO:0000256" key="9">
    <source>
        <dbReference type="ARBA" id="ARBA00022737"/>
    </source>
</evidence>
<evidence type="ECO:0000256" key="3">
    <source>
        <dbReference type="ARBA" id="ARBA00004887"/>
    </source>
</evidence>
<keyword evidence="13" id="KW-1185">Reference proteome</keyword>
<accession>A0A9P8PQR2</accession>
<dbReference type="Gene3D" id="2.40.30.20">
    <property type="match status" value="2"/>
</dbReference>
<feature type="repeat" description="Lumazine-binding" evidence="10">
    <location>
        <begin position="1"/>
        <end position="101"/>
    </location>
</feature>
<dbReference type="PROSITE" id="PS51177">
    <property type="entry name" value="LUMAZINE_BIND"/>
    <property type="match status" value="2"/>
</dbReference>
<dbReference type="Proteomes" id="UP000774326">
    <property type="component" value="Unassembled WGS sequence"/>
</dbReference>
<feature type="repeat" description="Lumazine-binding" evidence="10">
    <location>
        <begin position="102"/>
        <end position="204"/>
    </location>
</feature>
<feature type="domain" description="Lumazine-binding" evidence="11">
    <location>
        <begin position="102"/>
        <end position="204"/>
    </location>
</feature>
<dbReference type="CDD" id="cd00402">
    <property type="entry name" value="Riboflavin_synthase_like"/>
    <property type="match status" value="1"/>
</dbReference>
<evidence type="ECO:0000256" key="1">
    <source>
        <dbReference type="ARBA" id="ARBA00000968"/>
    </source>
</evidence>
<dbReference type="FunFam" id="2.40.30.20:FF:000004">
    <property type="entry name" value="Riboflavin synthase, alpha subunit"/>
    <property type="match status" value="1"/>
</dbReference>
<evidence type="ECO:0000256" key="8">
    <source>
        <dbReference type="ARBA" id="ARBA00022679"/>
    </source>
</evidence>
<keyword evidence="8" id="KW-0808">Transferase</keyword>
<dbReference type="Pfam" id="PF00677">
    <property type="entry name" value="Lum_binding"/>
    <property type="match status" value="2"/>
</dbReference>
<comment type="catalytic activity">
    <reaction evidence="1">
        <text>2 6,7-dimethyl-8-(1-D-ribityl)lumazine + H(+) = 5-amino-6-(D-ribitylamino)uracil + riboflavin</text>
        <dbReference type="Rhea" id="RHEA:20772"/>
        <dbReference type="ChEBI" id="CHEBI:15378"/>
        <dbReference type="ChEBI" id="CHEBI:15934"/>
        <dbReference type="ChEBI" id="CHEBI:57986"/>
        <dbReference type="ChEBI" id="CHEBI:58201"/>
        <dbReference type="EC" id="2.5.1.9"/>
    </reaction>
</comment>
<dbReference type="SUPFAM" id="SSF63380">
    <property type="entry name" value="Riboflavin synthase domain-like"/>
    <property type="match status" value="2"/>
</dbReference>
<dbReference type="InterPro" id="IPR023366">
    <property type="entry name" value="ATP_synth_asu-like_sf"/>
</dbReference>
<dbReference type="NCBIfam" id="NF006767">
    <property type="entry name" value="PRK09289.1"/>
    <property type="match status" value="1"/>
</dbReference>
<protein>
    <recommendedName>
        <fullName evidence="6">Riboflavin synthase</fullName>
        <ecNumber evidence="5">2.5.1.9</ecNumber>
    </recommendedName>
</protein>
<comment type="subunit">
    <text evidence="4">Homotrimer.</text>
</comment>
<dbReference type="AlphaFoldDB" id="A0A9P8PQR2"/>
<proteinExistence type="predicted"/>
<dbReference type="InterPro" id="IPR017938">
    <property type="entry name" value="Riboflavin_synthase-like_b-brl"/>
</dbReference>
<keyword evidence="9" id="KW-0677">Repeat</keyword>
<dbReference type="PANTHER" id="PTHR21098">
    <property type="entry name" value="RIBOFLAVIN SYNTHASE ALPHA CHAIN"/>
    <property type="match status" value="1"/>
</dbReference>
<evidence type="ECO:0000256" key="5">
    <source>
        <dbReference type="ARBA" id="ARBA00012827"/>
    </source>
</evidence>
<evidence type="ECO:0000256" key="4">
    <source>
        <dbReference type="ARBA" id="ARBA00011233"/>
    </source>
</evidence>
<sequence length="239" mass="26120">MFTGIVEHMGLIQTLEFTNNDPTQGATIVISQASPILTDCHIGDSISVNGTCLTVTEFTKDTFTVELIPETLNRTNLGDLQRGDKVNLERAVGGDVRFGGHYVQGHVDAVAVIDKMDPNGDAIDFSFKFPSKERDNYLKYIVEKGFVAIDGVSLTVTFVNYQEGTFGISMIKHTQAVVVLPLKQIGGKVNIEVDLTGKLIEKQVELYLGGENSGLNANEGFVKIVEGIVERKVKELLNK</sequence>
<evidence type="ECO:0000256" key="2">
    <source>
        <dbReference type="ARBA" id="ARBA00002803"/>
    </source>
</evidence>
<keyword evidence="7" id="KW-0686">Riboflavin biosynthesis</keyword>
<evidence type="ECO:0000256" key="10">
    <source>
        <dbReference type="PROSITE-ProRule" id="PRU00524"/>
    </source>
</evidence>
<comment type="pathway">
    <text evidence="3">Cofactor biosynthesis; riboflavin biosynthesis; riboflavin from 2-hydroxy-3-oxobutyl phosphate and 5-amino-6-(D-ribitylamino)uracil: step 2/2.</text>
</comment>
<dbReference type="FunFam" id="2.40.30.20:FF:000006">
    <property type="entry name" value="Riboflavin synthase, alpha subunit"/>
    <property type="match status" value="1"/>
</dbReference>
<evidence type="ECO:0000313" key="12">
    <source>
        <dbReference type="EMBL" id="KAH3675614.1"/>
    </source>
</evidence>
<dbReference type="OrthoDB" id="10258924at2759"/>
<dbReference type="GO" id="GO:0004746">
    <property type="term" value="F:riboflavin synthase activity"/>
    <property type="evidence" value="ECO:0007669"/>
    <property type="project" value="UniProtKB-EC"/>
</dbReference>
<dbReference type="NCBIfam" id="TIGR00187">
    <property type="entry name" value="ribE"/>
    <property type="match status" value="1"/>
</dbReference>
<name>A0A9P8PQR2_WICPI</name>
<gene>
    <name evidence="12" type="ORF">WICPIJ_009329</name>
</gene>
<evidence type="ECO:0000259" key="11">
    <source>
        <dbReference type="PROSITE" id="PS51177"/>
    </source>
</evidence>
<reference evidence="12" key="2">
    <citation type="submission" date="2021-01" db="EMBL/GenBank/DDBJ databases">
        <authorList>
            <person name="Schikora-Tamarit M.A."/>
        </authorList>
    </citation>
    <scope>NUCLEOTIDE SEQUENCE</scope>
    <source>
        <strain evidence="12">CBS2887</strain>
    </source>
</reference>
<reference evidence="12" key="1">
    <citation type="journal article" date="2021" name="Open Biol.">
        <title>Shared evolutionary footprints suggest mitochondrial oxidative damage underlies multiple complex I losses in fungi.</title>
        <authorList>
            <person name="Schikora-Tamarit M.A."/>
            <person name="Marcet-Houben M."/>
            <person name="Nosek J."/>
            <person name="Gabaldon T."/>
        </authorList>
    </citation>
    <scope>NUCLEOTIDE SEQUENCE</scope>
    <source>
        <strain evidence="12">CBS2887</strain>
    </source>
</reference>
<dbReference type="InterPro" id="IPR026017">
    <property type="entry name" value="Lumazine-bd_dom"/>
</dbReference>
<dbReference type="PIRSF" id="PIRSF000498">
    <property type="entry name" value="Riboflavin_syn_A"/>
    <property type="match status" value="1"/>
</dbReference>
<dbReference type="GO" id="GO:0009231">
    <property type="term" value="P:riboflavin biosynthetic process"/>
    <property type="evidence" value="ECO:0007669"/>
    <property type="project" value="UniProtKB-KW"/>
</dbReference>
<evidence type="ECO:0000256" key="7">
    <source>
        <dbReference type="ARBA" id="ARBA00022619"/>
    </source>
</evidence>
<evidence type="ECO:0000256" key="6">
    <source>
        <dbReference type="ARBA" id="ARBA00013950"/>
    </source>
</evidence>
<organism evidence="12 13">
    <name type="scientific">Wickerhamomyces pijperi</name>
    <name type="common">Yeast</name>
    <name type="synonym">Pichia pijperi</name>
    <dbReference type="NCBI Taxonomy" id="599730"/>
    <lineage>
        <taxon>Eukaryota</taxon>
        <taxon>Fungi</taxon>
        <taxon>Dikarya</taxon>
        <taxon>Ascomycota</taxon>
        <taxon>Saccharomycotina</taxon>
        <taxon>Saccharomycetes</taxon>
        <taxon>Phaffomycetales</taxon>
        <taxon>Wickerhamomycetaceae</taxon>
        <taxon>Wickerhamomyces</taxon>
    </lineage>
</organism>
<comment type="caution">
    <text evidence="12">The sequence shown here is derived from an EMBL/GenBank/DDBJ whole genome shotgun (WGS) entry which is preliminary data.</text>
</comment>
<evidence type="ECO:0000313" key="13">
    <source>
        <dbReference type="Proteomes" id="UP000774326"/>
    </source>
</evidence>
<comment type="function">
    <text evidence="2">Catalyzes the dismutation of two molecules of 6,7-dimethyl-8-ribityllumazine, resulting in the formation of riboflavin and 5-amino-6-(D-ribitylamino)uracil.</text>
</comment>
<dbReference type="PANTHER" id="PTHR21098:SF0">
    <property type="entry name" value="RIBOFLAVIN SYNTHASE"/>
    <property type="match status" value="1"/>
</dbReference>